<keyword evidence="3" id="KW-1185">Reference proteome</keyword>
<gene>
    <name evidence="2" type="ORF">PFISCL1PPCAC_24204</name>
</gene>
<feature type="region of interest" description="Disordered" evidence="1">
    <location>
        <begin position="301"/>
        <end position="335"/>
    </location>
</feature>
<accession>A0AAV5WT36</accession>
<feature type="non-terminal residue" evidence="2">
    <location>
        <position position="387"/>
    </location>
</feature>
<evidence type="ECO:0000313" key="2">
    <source>
        <dbReference type="EMBL" id="GMT32907.1"/>
    </source>
</evidence>
<proteinExistence type="predicted"/>
<feature type="compositionally biased region" description="Basic residues" evidence="1">
    <location>
        <begin position="310"/>
        <end position="323"/>
    </location>
</feature>
<dbReference type="PANTHER" id="PTHR31327:SF2">
    <property type="entry name" value="PDZ DOMAIN-CONTAINING PROTEIN"/>
    <property type="match status" value="1"/>
</dbReference>
<dbReference type="InterPro" id="IPR040264">
    <property type="entry name" value="T15H9.4-like"/>
</dbReference>
<name>A0AAV5WT36_9BILA</name>
<dbReference type="PANTHER" id="PTHR31327">
    <property type="entry name" value="SPERM MEIOSIS PDZ DOMAIN CONTAINING PROTEINS-RELATED"/>
    <property type="match status" value="1"/>
</dbReference>
<dbReference type="InterPro" id="IPR036034">
    <property type="entry name" value="PDZ_sf"/>
</dbReference>
<dbReference type="EMBL" id="BTSY01000006">
    <property type="protein sequence ID" value="GMT32907.1"/>
    <property type="molecule type" value="Genomic_DNA"/>
</dbReference>
<protein>
    <recommendedName>
        <fullName evidence="4">PDZ domain-containing protein</fullName>
    </recommendedName>
</protein>
<sequence length="387" mass="42919">SSLSPLPPRLPLSGRCPIHMNDVVSDGLSRVIAKLDPEFDGSDLTEITHLQQQELTLTISNLTSKDVRTLIFGKKELLVEEIGTPSSPIISKHFMVGDFITKVDGKMVDSHCYINNILTAKNKTTVVVRRRAYASVPSDTRLRNTLSEISLTRQKGFVYQIITCNNSTVRQEKRVTSSFGFLAVVLGGKFVVVKIAEHSAAEKFFSIGDSILDLNGRPLRPSQAEDIRLINPAFQKLGEISILIERPVTARARREACTQMRKYLATPNTEPVMAHDCTQIGVIAAMYHKAYWRRLTPTPITVENPGIHRASPKKRSKKGTKKTTKSEKPVDEGIDQSAASHLSTAAVSPSIPIVPRVQIDNKRNYVEIFTDVTDLKELESVGSRYGD</sequence>
<dbReference type="Proteomes" id="UP001432322">
    <property type="component" value="Unassembled WGS sequence"/>
</dbReference>
<dbReference type="AlphaFoldDB" id="A0AAV5WT36"/>
<evidence type="ECO:0000256" key="1">
    <source>
        <dbReference type="SAM" id="MobiDB-lite"/>
    </source>
</evidence>
<dbReference type="SUPFAM" id="SSF50156">
    <property type="entry name" value="PDZ domain-like"/>
    <property type="match status" value="1"/>
</dbReference>
<evidence type="ECO:0008006" key="4">
    <source>
        <dbReference type="Google" id="ProtNLM"/>
    </source>
</evidence>
<feature type="non-terminal residue" evidence="2">
    <location>
        <position position="1"/>
    </location>
</feature>
<comment type="caution">
    <text evidence="2">The sequence shown here is derived from an EMBL/GenBank/DDBJ whole genome shotgun (WGS) entry which is preliminary data.</text>
</comment>
<evidence type="ECO:0000313" key="3">
    <source>
        <dbReference type="Proteomes" id="UP001432322"/>
    </source>
</evidence>
<reference evidence="2" key="1">
    <citation type="submission" date="2023-10" db="EMBL/GenBank/DDBJ databases">
        <title>Genome assembly of Pristionchus species.</title>
        <authorList>
            <person name="Yoshida K."/>
            <person name="Sommer R.J."/>
        </authorList>
    </citation>
    <scope>NUCLEOTIDE SEQUENCE</scope>
    <source>
        <strain evidence="2">RS5133</strain>
    </source>
</reference>
<organism evidence="2 3">
    <name type="scientific">Pristionchus fissidentatus</name>
    <dbReference type="NCBI Taxonomy" id="1538716"/>
    <lineage>
        <taxon>Eukaryota</taxon>
        <taxon>Metazoa</taxon>
        <taxon>Ecdysozoa</taxon>
        <taxon>Nematoda</taxon>
        <taxon>Chromadorea</taxon>
        <taxon>Rhabditida</taxon>
        <taxon>Rhabditina</taxon>
        <taxon>Diplogasteromorpha</taxon>
        <taxon>Diplogasteroidea</taxon>
        <taxon>Neodiplogasteridae</taxon>
        <taxon>Pristionchus</taxon>
    </lineage>
</organism>